<dbReference type="EMBL" id="JAJHUN010000010">
    <property type="protein sequence ID" value="KAJ4147825.1"/>
    <property type="molecule type" value="Genomic_DNA"/>
</dbReference>
<gene>
    <name evidence="2" type="ORF">LMH87_002327</name>
</gene>
<dbReference type="KEGG" id="amus:LMH87_002327"/>
<dbReference type="Proteomes" id="UP001144673">
    <property type="component" value="Chromosome 3"/>
</dbReference>
<comment type="caution">
    <text evidence="2">The sequence shown here is derived from an EMBL/GenBank/DDBJ whole genome shotgun (WGS) entry which is preliminary data.</text>
</comment>
<organism evidence="2 3">
    <name type="scientific">Akanthomyces muscarius</name>
    <name type="common">Entomopathogenic fungus</name>
    <name type="synonym">Lecanicillium muscarium</name>
    <dbReference type="NCBI Taxonomy" id="2231603"/>
    <lineage>
        <taxon>Eukaryota</taxon>
        <taxon>Fungi</taxon>
        <taxon>Dikarya</taxon>
        <taxon>Ascomycota</taxon>
        <taxon>Pezizomycotina</taxon>
        <taxon>Sordariomycetes</taxon>
        <taxon>Hypocreomycetidae</taxon>
        <taxon>Hypocreales</taxon>
        <taxon>Cordycipitaceae</taxon>
        <taxon>Akanthomyces</taxon>
    </lineage>
</organism>
<evidence type="ECO:0000313" key="3">
    <source>
        <dbReference type="Proteomes" id="UP001144673"/>
    </source>
</evidence>
<dbReference type="AlphaFoldDB" id="A0A9W8Q625"/>
<dbReference type="RefSeq" id="XP_056050766.1">
    <property type="nucleotide sequence ID" value="XM_056193762.1"/>
</dbReference>
<dbReference type="Pfam" id="PF11951">
    <property type="entry name" value="Fungal_trans_2"/>
    <property type="match status" value="1"/>
</dbReference>
<keyword evidence="1" id="KW-0539">Nucleus</keyword>
<evidence type="ECO:0000256" key="1">
    <source>
        <dbReference type="ARBA" id="ARBA00023242"/>
    </source>
</evidence>
<proteinExistence type="predicted"/>
<accession>A0A9W8Q625</accession>
<sequence length="347" mass="39008">MMQLSDRIGLLCQDNKVLKKQGSILGVQKIWNSFYAYMAQAMVILNEHIRRRHPARFTLYRVLDFIVLELDYLDSPWRAHMRGLIALVDLYGGLTSVLGRENESPMPGMRIALCIGISCNSTSPTTDQLSGMEHWTDDECVRVFNSHIVFSLPCPTTLFLAMRHITHLRIAASEAPHSSTPNLIAAAKSIALEICTFSPENWVRDPHVLTSKAAKAYARAFKTAMILYAVLSLPKKLAQPFIDDRRGSRHARLYYRSALWTAISHTNDIPSPRSTMGWPLAVLGASYWDGPAQDQAVILHELDDIRYGVPGVTSAPVALSQTLYMFWQSGKTRWDDCFTRPISVLMA</sequence>
<evidence type="ECO:0000313" key="2">
    <source>
        <dbReference type="EMBL" id="KAJ4147825.1"/>
    </source>
</evidence>
<name>A0A9W8Q625_AKAMU</name>
<dbReference type="GeneID" id="80889486"/>
<keyword evidence="3" id="KW-1185">Reference proteome</keyword>
<dbReference type="InterPro" id="IPR021858">
    <property type="entry name" value="Fun_TF"/>
</dbReference>
<reference evidence="2" key="1">
    <citation type="journal article" date="2023" name="Access Microbiol">
        <title>De-novo genome assembly for Akanthomyces muscarius, a biocontrol agent of insect agricultural pests.</title>
        <authorList>
            <person name="Erdos Z."/>
            <person name="Studholme D.J."/>
            <person name="Raymond B."/>
            <person name="Sharma M."/>
        </authorList>
    </citation>
    <scope>NUCLEOTIDE SEQUENCE</scope>
    <source>
        <strain evidence="2">Ve6</strain>
    </source>
</reference>
<protein>
    <submittedName>
        <fullName evidence="2">Uncharacterized protein</fullName>
    </submittedName>
</protein>